<evidence type="ECO:0000256" key="3">
    <source>
        <dbReference type="ARBA" id="ARBA00022763"/>
    </source>
</evidence>
<dbReference type="InterPro" id="IPR042121">
    <property type="entry name" value="MutL_C_regsub"/>
</dbReference>
<dbReference type="Pfam" id="PF01119">
    <property type="entry name" value="DNA_mis_repair"/>
    <property type="match status" value="1"/>
</dbReference>
<accession>A0A0B7IHE7</accession>
<dbReference type="Gene3D" id="3.30.565.10">
    <property type="entry name" value="Histidine kinase-like ATPase, C-terminal domain"/>
    <property type="match status" value="1"/>
</dbReference>
<dbReference type="SMART" id="SM00853">
    <property type="entry name" value="MutL_C"/>
    <property type="match status" value="1"/>
</dbReference>
<dbReference type="GO" id="GO:0016887">
    <property type="term" value="F:ATP hydrolysis activity"/>
    <property type="evidence" value="ECO:0007669"/>
    <property type="project" value="InterPro"/>
</dbReference>
<dbReference type="EMBL" id="CP022388">
    <property type="protein sequence ID" value="ATA92690.1"/>
    <property type="molecule type" value="Genomic_DNA"/>
</dbReference>
<evidence type="ECO:0000313" key="7">
    <source>
        <dbReference type="Proteomes" id="UP000243136"/>
    </source>
</evidence>
<dbReference type="InterPro" id="IPR020568">
    <property type="entry name" value="Ribosomal_Su5_D2-typ_SF"/>
</dbReference>
<protein>
    <recommendedName>
        <fullName evidence="2 5">DNA mismatch repair protein MutL</fullName>
    </recommendedName>
</protein>
<dbReference type="InterPro" id="IPR014721">
    <property type="entry name" value="Ribsml_uS5_D2-typ_fold_subgr"/>
</dbReference>
<dbReference type="SUPFAM" id="SSF55874">
    <property type="entry name" value="ATPase domain of HSP90 chaperone/DNA topoisomerase II/histidine kinase"/>
    <property type="match status" value="1"/>
</dbReference>
<evidence type="ECO:0000313" key="6">
    <source>
        <dbReference type="EMBL" id="ATA92690.1"/>
    </source>
</evidence>
<dbReference type="CDD" id="cd16926">
    <property type="entry name" value="HATPase_MutL-MLH-PMS-like"/>
    <property type="match status" value="1"/>
</dbReference>
<keyword evidence="3 5" id="KW-0227">DNA damage</keyword>
<dbReference type="InterPro" id="IPR036890">
    <property type="entry name" value="HATPase_C_sf"/>
</dbReference>
<dbReference type="Pfam" id="PF13589">
    <property type="entry name" value="HATPase_c_3"/>
    <property type="match status" value="1"/>
</dbReference>
<dbReference type="InterPro" id="IPR038973">
    <property type="entry name" value="MutL/Mlh/Pms-like"/>
</dbReference>
<evidence type="ECO:0000256" key="5">
    <source>
        <dbReference type="HAMAP-Rule" id="MF_00149"/>
    </source>
</evidence>
<evidence type="ECO:0000256" key="2">
    <source>
        <dbReference type="ARBA" id="ARBA00021975"/>
    </source>
</evidence>
<dbReference type="Gene3D" id="3.30.1370.100">
    <property type="entry name" value="MutL, C-terminal domain, regulatory subdomain"/>
    <property type="match status" value="1"/>
</dbReference>
<reference evidence="7" key="1">
    <citation type="submission" date="2017-06" db="EMBL/GenBank/DDBJ databases">
        <title>Capnocytophaga spp. assemblies.</title>
        <authorList>
            <person name="Gulvik C.A."/>
        </authorList>
    </citation>
    <scope>NUCLEOTIDE SEQUENCE [LARGE SCALE GENOMIC DNA]</scope>
    <source>
        <strain evidence="7">H5594</strain>
    </source>
</reference>
<dbReference type="InterPro" id="IPR014762">
    <property type="entry name" value="DNA_mismatch_repair_CS"/>
</dbReference>
<dbReference type="GO" id="GO:0006298">
    <property type="term" value="P:mismatch repair"/>
    <property type="evidence" value="ECO:0007669"/>
    <property type="project" value="UniProtKB-UniRule"/>
</dbReference>
<name>A0A0B7IHE7_9FLAO</name>
<dbReference type="InterPro" id="IPR013507">
    <property type="entry name" value="DNA_mismatch_S5_2-like"/>
</dbReference>
<comment type="function">
    <text evidence="5">This protein is involved in the repair of mismatches in DNA. It is required for dam-dependent methyl-directed DNA mismatch repair. May act as a 'molecular matchmaker', a protein that promotes the formation of a stable complex between two or more DNA-binding proteins in an ATP-dependent manner without itself being part of a final effector complex.</text>
</comment>
<dbReference type="GO" id="GO:0140664">
    <property type="term" value="F:ATP-dependent DNA damage sensor activity"/>
    <property type="evidence" value="ECO:0007669"/>
    <property type="project" value="InterPro"/>
</dbReference>
<dbReference type="InterPro" id="IPR042120">
    <property type="entry name" value="MutL_C_dimsub"/>
</dbReference>
<dbReference type="InterPro" id="IPR002099">
    <property type="entry name" value="MutL/Mlh/PMS"/>
</dbReference>
<dbReference type="NCBIfam" id="TIGR00585">
    <property type="entry name" value="mutl"/>
    <property type="match status" value="1"/>
</dbReference>
<sequence length="608" mass="68774">MTDVIRLLPDHVANQIAAGEVIQRPASAVKELLENAIDAQSTEIKLIIKDAGKTLVQVIDNGIGMSVTDARLAFERHATSKIQSAEDLFTLRTKGFRGEALASIAAIAHVEMITKRAADELATEIRVEGSKFTYQEPCVAGNGTSVAMKNLFFNIPARRNFLKSDSVELRHIIDEFHRVALAHPNIHFYMYNNGSELFNLPVSNFRQRVVNLFGVKTNEKLVPIEEETPVVKISGFVVKPEHVKKTKPLQFLLVNDRFIRSRYLNHAITLAYEGLLASQVQPEYFIRLEMNPATIDINIHPTKTEIKFEDEHTIYAMLKSAVKHALGQFNVMPTLDFEKDASVDIPYSYKEKLPVFPTISVDPNFNPFKAESKTNPPVGSYMKKSNPTWESIYSGLQEAVDTFEPQVVESRIFTEESYELQSANTKKIISFGKKYLITTLGQEVLIINISRAHQRVLYDEFLKKMEATCVASQQLMFPLEISFSKSDIERITAMKSLFESIGFMFDIQQDNLLFTGIPLHVSDNEVADLFHELIANDEVIFTDQEEAQKIAFAKKISKSLAFRTGQNLTDEEQETLINRLFASSESLVSPFGKRIYTTLTSNDLDKYF</sequence>
<dbReference type="Gene3D" id="3.30.230.10">
    <property type="match status" value="1"/>
</dbReference>
<keyword evidence="4 5" id="KW-0234">DNA repair</keyword>
<evidence type="ECO:0000256" key="4">
    <source>
        <dbReference type="ARBA" id="ARBA00023204"/>
    </source>
</evidence>
<dbReference type="InterPro" id="IPR037198">
    <property type="entry name" value="MutL_C_sf"/>
</dbReference>
<dbReference type="Gene3D" id="3.30.1540.20">
    <property type="entry name" value="MutL, C-terminal domain, dimerisation subdomain"/>
    <property type="match status" value="1"/>
</dbReference>
<dbReference type="FunFam" id="3.30.565.10:FF:000003">
    <property type="entry name" value="DNA mismatch repair endonuclease MutL"/>
    <property type="match status" value="1"/>
</dbReference>
<dbReference type="GO" id="GO:0030983">
    <property type="term" value="F:mismatched DNA binding"/>
    <property type="evidence" value="ECO:0007669"/>
    <property type="project" value="InterPro"/>
</dbReference>
<dbReference type="Pfam" id="PF08676">
    <property type="entry name" value="MutL_C"/>
    <property type="match status" value="1"/>
</dbReference>
<dbReference type="RefSeq" id="WP_044730038.1">
    <property type="nucleotide sequence ID" value="NZ_CP022388.1"/>
</dbReference>
<dbReference type="SUPFAM" id="SSF118116">
    <property type="entry name" value="DNA mismatch repair protein MutL"/>
    <property type="match status" value="1"/>
</dbReference>
<comment type="similarity">
    <text evidence="1 5">Belongs to the DNA mismatch repair MutL/HexB family.</text>
</comment>
<dbReference type="SMART" id="SM01340">
    <property type="entry name" value="DNA_mis_repair"/>
    <property type="match status" value="1"/>
</dbReference>
<gene>
    <name evidence="5" type="primary">mutL</name>
    <name evidence="6" type="ORF">CGC56_11330</name>
</gene>
<dbReference type="InterPro" id="IPR020667">
    <property type="entry name" value="DNA_mismatch_repair_MutL"/>
</dbReference>
<dbReference type="InterPro" id="IPR014790">
    <property type="entry name" value="MutL_C"/>
</dbReference>
<dbReference type="GO" id="GO:0005524">
    <property type="term" value="F:ATP binding"/>
    <property type="evidence" value="ECO:0007669"/>
    <property type="project" value="InterPro"/>
</dbReference>
<dbReference type="HAMAP" id="MF_00149">
    <property type="entry name" value="DNA_mis_repair"/>
    <property type="match status" value="1"/>
</dbReference>
<dbReference type="GO" id="GO:0032300">
    <property type="term" value="C:mismatch repair complex"/>
    <property type="evidence" value="ECO:0007669"/>
    <property type="project" value="InterPro"/>
</dbReference>
<dbReference type="Proteomes" id="UP000243136">
    <property type="component" value="Chromosome"/>
</dbReference>
<dbReference type="PROSITE" id="PS00058">
    <property type="entry name" value="DNA_MISMATCH_REPAIR_1"/>
    <property type="match status" value="1"/>
</dbReference>
<dbReference type="SUPFAM" id="SSF54211">
    <property type="entry name" value="Ribosomal protein S5 domain 2-like"/>
    <property type="match status" value="1"/>
</dbReference>
<proteinExistence type="inferred from homology"/>
<dbReference type="AlphaFoldDB" id="A0A0B7IHE7"/>
<dbReference type="CDD" id="cd00782">
    <property type="entry name" value="MutL_Trans"/>
    <property type="match status" value="1"/>
</dbReference>
<organism evidence="6 7">
    <name type="scientific">Capnocytophaga canimorsus</name>
    <dbReference type="NCBI Taxonomy" id="28188"/>
    <lineage>
        <taxon>Bacteria</taxon>
        <taxon>Pseudomonadati</taxon>
        <taxon>Bacteroidota</taxon>
        <taxon>Flavobacteriia</taxon>
        <taxon>Flavobacteriales</taxon>
        <taxon>Flavobacteriaceae</taxon>
        <taxon>Capnocytophaga</taxon>
    </lineage>
</organism>
<dbReference type="PANTHER" id="PTHR10073:SF12">
    <property type="entry name" value="DNA MISMATCH REPAIR PROTEIN MLH1"/>
    <property type="match status" value="1"/>
</dbReference>
<dbReference type="PANTHER" id="PTHR10073">
    <property type="entry name" value="DNA MISMATCH REPAIR PROTEIN MLH, PMS, MUTL"/>
    <property type="match status" value="1"/>
</dbReference>
<evidence type="ECO:0000256" key="1">
    <source>
        <dbReference type="ARBA" id="ARBA00006082"/>
    </source>
</evidence>